<organism evidence="2 3">
    <name type="scientific">Tectimicrobiota bacterium</name>
    <dbReference type="NCBI Taxonomy" id="2528274"/>
    <lineage>
        <taxon>Bacteria</taxon>
        <taxon>Pseudomonadati</taxon>
        <taxon>Nitrospinota/Tectimicrobiota group</taxon>
        <taxon>Candidatus Tectimicrobiota</taxon>
    </lineage>
</organism>
<dbReference type="SUPFAM" id="SSF51206">
    <property type="entry name" value="cAMP-binding domain-like"/>
    <property type="match status" value="1"/>
</dbReference>
<dbReference type="InterPro" id="IPR014710">
    <property type="entry name" value="RmlC-like_jellyroll"/>
</dbReference>
<dbReference type="InterPro" id="IPR018488">
    <property type="entry name" value="cNMP-bd_CS"/>
</dbReference>
<gene>
    <name evidence="2" type="ORF">HYZ11_07280</name>
</gene>
<dbReference type="AlphaFoldDB" id="A0A932MM92"/>
<evidence type="ECO:0000313" key="2">
    <source>
        <dbReference type="EMBL" id="MBI3127390.1"/>
    </source>
</evidence>
<accession>A0A932MM92</accession>
<dbReference type="InterPro" id="IPR018490">
    <property type="entry name" value="cNMP-bd_dom_sf"/>
</dbReference>
<dbReference type="PROSITE" id="PS00889">
    <property type="entry name" value="CNMP_BINDING_2"/>
    <property type="match status" value="1"/>
</dbReference>
<comment type="caution">
    <text evidence="2">The sequence shown here is derived from an EMBL/GenBank/DDBJ whole genome shotgun (WGS) entry which is preliminary data.</text>
</comment>
<dbReference type="Pfam" id="PF00027">
    <property type="entry name" value="cNMP_binding"/>
    <property type="match status" value="1"/>
</dbReference>
<proteinExistence type="predicted"/>
<name>A0A932MM92_UNCTE</name>
<dbReference type="Proteomes" id="UP000782312">
    <property type="component" value="Unassembled WGS sequence"/>
</dbReference>
<dbReference type="PROSITE" id="PS50042">
    <property type="entry name" value="CNMP_BINDING_3"/>
    <property type="match status" value="1"/>
</dbReference>
<evidence type="ECO:0000259" key="1">
    <source>
        <dbReference type="PROSITE" id="PS50042"/>
    </source>
</evidence>
<feature type="domain" description="Cyclic nucleotide-binding" evidence="1">
    <location>
        <begin position="26"/>
        <end position="119"/>
    </location>
</feature>
<sequence length="188" mass="20891">MKPPSVSHSSDGPVAQLVRWLQSTTLFRGLAGEEVKLLLRRCGRMQAGTFDIICAENEPGEALYYILDGEVYLTRLIGEEEEFLGLLGKGSCFGEIGLLGESARTATARARRPTLLLTMQPSLLHLLPTGLSLKLIRNIAMTGSEKLKMANKVIDHLYEELHALRPRSESWQEREERFIEKLGGDPSA</sequence>
<dbReference type="SMART" id="SM00100">
    <property type="entry name" value="cNMP"/>
    <property type="match status" value="1"/>
</dbReference>
<dbReference type="EMBL" id="JACPUR010000017">
    <property type="protein sequence ID" value="MBI3127390.1"/>
    <property type="molecule type" value="Genomic_DNA"/>
</dbReference>
<protein>
    <submittedName>
        <fullName evidence="2">Cyclic nucleotide-binding domain-containing protein</fullName>
    </submittedName>
</protein>
<evidence type="ECO:0000313" key="3">
    <source>
        <dbReference type="Proteomes" id="UP000782312"/>
    </source>
</evidence>
<reference evidence="2" key="1">
    <citation type="submission" date="2020-07" db="EMBL/GenBank/DDBJ databases">
        <title>Huge and variable diversity of episymbiotic CPR bacteria and DPANN archaea in groundwater ecosystems.</title>
        <authorList>
            <person name="He C.Y."/>
            <person name="Keren R."/>
            <person name="Whittaker M."/>
            <person name="Farag I.F."/>
            <person name="Doudna J."/>
            <person name="Cate J.H.D."/>
            <person name="Banfield J.F."/>
        </authorList>
    </citation>
    <scope>NUCLEOTIDE SEQUENCE</scope>
    <source>
        <strain evidence="2">NC_groundwater_763_Ag_S-0.2um_68_21</strain>
    </source>
</reference>
<dbReference type="Gene3D" id="2.60.120.10">
    <property type="entry name" value="Jelly Rolls"/>
    <property type="match status" value="1"/>
</dbReference>
<dbReference type="InterPro" id="IPR000595">
    <property type="entry name" value="cNMP-bd_dom"/>
</dbReference>
<dbReference type="CDD" id="cd00038">
    <property type="entry name" value="CAP_ED"/>
    <property type="match status" value="1"/>
</dbReference>